<evidence type="ECO:0000313" key="4">
    <source>
        <dbReference type="Proteomes" id="UP001498771"/>
    </source>
</evidence>
<sequence>MFGSVAGANWPAECGLPSTGASSKQQVWLIFGATGTIGSQICRSVLERGDVVVACSRNVMTSVTVPPEWADRLLTIGCDIRLRSMVKEVVDKTLQRWSRIDVVVNTVSVGVVAPCEEQDEHDVREQFETNVMGLFHIIQTTVPYMRMRGKGRYVIISGIAGMLGVPGMGPFCGTKWAVEGMIETFAYEIEGFGGKATLVYPGTVEEDATTKRAPAWRHFVIKPMGEEYQGTPAEHARRLILWVSAHRATGVAKIGEIIWELAQCKQPPMRLLLGSETVETMRNRLRQNVEEVEDWKFLFTEEE</sequence>
<dbReference type="SUPFAM" id="SSF51735">
    <property type="entry name" value="NAD(P)-binding Rossmann-fold domains"/>
    <property type="match status" value="1"/>
</dbReference>
<comment type="caution">
    <text evidence="3">The sequence shown here is derived from an EMBL/GenBank/DDBJ whole genome shotgun (WGS) entry which is preliminary data.</text>
</comment>
<keyword evidence="2" id="KW-0560">Oxidoreductase</keyword>
<evidence type="ECO:0000313" key="3">
    <source>
        <dbReference type="EMBL" id="KAK7206066.1"/>
    </source>
</evidence>
<accession>A0ABR1F8B3</accession>
<evidence type="ECO:0000256" key="1">
    <source>
        <dbReference type="ARBA" id="ARBA00006484"/>
    </source>
</evidence>
<reference evidence="3 4" key="1">
    <citation type="submission" date="2024-03" db="EMBL/GenBank/DDBJ databases">
        <title>Genome-scale model development and genomic sequencing of the oleaginous clade Lipomyces.</title>
        <authorList>
            <consortium name="Lawrence Berkeley National Laboratory"/>
            <person name="Czajka J.J."/>
            <person name="Han Y."/>
            <person name="Kim J."/>
            <person name="Mondo S.J."/>
            <person name="Hofstad B.A."/>
            <person name="Robles A."/>
            <person name="Haridas S."/>
            <person name="Riley R."/>
            <person name="LaButti K."/>
            <person name="Pangilinan J."/>
            <person name="Andreopoulos W."/>
            <person name="Lipzen A."/>
            <person name="Yan J."/>
            <person name="Wang M."/>
            <person name="Ng V."/>
            <person name="Grigoriev I.V."/>
            <person name="Spatafora J.W."/>
            <person name="Magnuson J.K."/>
            <person name="Baker S.E."/>
            <person name="Pomraning K.R."/>
        </authorList>
    </citation>
    <scope>NUCLEOTIDE SEQUENCE [LARGE SCALE GENOMIC DNA]</scope>
    <source>
        <strain evidence="3 4">Phaff 52-87</strain>
    </source>
</reference>
<dbReference type="Pfam" id="PF00106">
    <property type="entry name" value="adh_short"/>
    <property type="match status" value="1"/>
</dbReference>
<dbReference type="PANTHER" id="PTHR43976:SF16">
    <property type="entry name" value="SHORT-CHAIN DEHYDROGENASE_REDUCTASE FAMILY PROTEIN"/>
    <property type="match status" value="1"/>
</dbReference>
<gene>
    <name evidence="3" type="ORF">BZA70DRAFT_123145</name>
</gene>
<dbReference type="RefSeq" id="XP_064769099.1">
    <property type="nucleotide sequence ID" value="XM_064909515.1"/>
</dbReference>
<comment type="similarity">
    <text evidence="1">Belongs to the short-chain dehydrogenases/reductases (SDR) family.</text>
</comment>
<dbReference type="InterPro" id="IPR036291">
    <property type="entry name" value="NAD(P)-bd_dom_sf"/>
</dbReference>
<dbReference type="EMBL" id="JBBJBU010000003">
    <property type="protein sequence ID" value="KAK7206066.1"/>
    <property type="molecule type" value="Genomic_DNA"/>
</dbReference>
<keyword evidence="4" id="KW-1185">Reference proteome</keyword>
<dbReference type="PANTHER" id="PTHR43976">
    <property type="entry name" value="SHORT CHAIN DEHYDROGENASE"/>
    <property type="match status" value="1"/>
</dbReference>
<proteinExistence type="inferred from homology"/>
<dbReference type="InterPro" id="IPR051911">
    <property type="entry name" value="SDR_oxidoreductase"/>
</dbReference>
<dbReference type="Gene3D" id="3.40.50.720">
    <property type="entry name" value="NAD(P)-binding Rossmann-like Domain"/>
    <property type="match status" value="1"/>
</dbReference>
<name>A0ABR1F8B3_9ASCO</name>
<dbReference type="Proteomes" id="UP001498771">
    <property type="component" value="Unassembled WGS sequence"/>
</dbReference>
<organism evidence="3 4">
    <name type="scientific">Myxozyma melibiosi</name>
    <dbReference type="NCBI Taxonomy" id="54550"/>
    <lineage>
        <taxon>Eukaryota</taxon>
        <taxon>Fungi</taxon>
        <taxon>Dikarya</taxon>
        <taxon>Ascomycota</taxon>
        <taxon>Saccharomycotina</taxon>
        <taxon>Lipomycetes</taxon>
        <taxon>Lipomycetales</taxon>
        <taxon>Lipomycetaceae</taxon>
        <taxon>Myxozyma</taxon>
    </lineage>
</organism>
<dbReference type="GeneID" id="90035027"/>
<evidence type="ECO:0008006" key="5">
    <source>
        <dbReference type="Google" id="ProtNLM"/>
    </source>
</evidence>
<dbReference type="PRINTS" id="PR00081">
    <property type="entry name" value="GDHRDH"/>
</dbReference>
<evidence type="ECO:0000256" key="2">
    <source>
        <dbReference type="ARBA" id="ARBA00023002"/>
    </source>
</evidence>
<dbReference type="InterPro" id="IPR002347">
    <property type="entry name" value="SDR_fam"/>
</dbReference>
<protein>
    <recommendedName>
        <fullName evidence="5">Oxidoreductase</fullName>
    </recommendedName>
</protein>